<evidence type="ECO:0000259" key="12">
    <source>
        <dbReference type="Pfam" id="PF00742"/>
    </source>
</evidence>
<dbReference type="InterPro" id="IPR001342">
    <property type="entry name" value="HDH_cat"/>
</dbReference>
<evidence type="ECO:0000256" key="1">
    <source>
        <dbReference type="ARBA" id="ARBA00005056"/>
    </source>
</evidence>
<evidence type="ECO:0000256" key="11">
    <source>
        <dbReference type="PIRSR" id="PIRSR036497-2"/>
    </source>
</evidence>
<evidence type="ECO:0000256" key="6">
    <source>
        <dbReference type="ARBA" id="ARBA00022605"/>
    </source>
</evidence>
<dbReference type="UniPathway" id="UPA00051">
    <property type="reaction ID" value="UER00465"/>
</dbReference>
<evidence type="ECO:0000256" key="9">
    <source>
        <dbReference type="ARBA" id="ARBA00023167"/>
    </source>
</evidence>
<dbReference type="SUPFAM" id="SSF51735">
    <property type="entry name" value="NAD(P)-binding Rossmann-fold domains"/>
    <property type="match status" value="1"/>
</dbReference>
<evidence type="ECO:0000256" key="10">
    <source>
        <dbReference type="PIRSR" id="PIRSR036497-1"/>
    </source>
</evidence>
<name>A0A848D9Q9_9EURY</name>
<feature type="domain" description="Homoserine dehydrogenase catalytic" evidence="12">
    <location>
        <begin position="153"/>
        <end position="326"/>
    </location>
</feature>
<dbReference type="InterPro" id="IPR005106">
    <property type="entry name" value="Asp/hSer_DH_NAD-bd"/>
</dbReference>
<dbReference type="FunFam" id="3.40.50.720:FF:000554">
    <property type="entry name" value="Homoserine dehydrogenase"/>
    <property type="match status" value="1"/>
</dbReference>
<feature type="binding site" evidence="11">
    <location>
        <position position="121"/>
    </location>
    <ligand>
        <name>NADPH</name>
        <dbReference type="ChEBI" id="CHEBI:57783"/>
    </ligand>
</feature>
<dbReference type="GO" id="GO:0050661">
    <property type="term" value="F:NADP binding"/>
    <property type="evidence" value="ECO:0007669"/>
    <property type="project" value="InterPro"/>
</dbReference>
<keyword evidence="6" id="KW-0028">Amino-acid biosynthesis</keyword>
<dbReference type="NCBIfam" id="NF004976">
    <property type="entry name" value="PRK06349.1"/>
    <property type="match status" value="1"/>
</dbReference>
<dbReference type="SUPFAM" id="SSF55347">
    <property type="entry name" value="Glyceraldehyde-3-phosphate dehydrogenase-like, C-terminal domain"/>
    <property type="match status" value="1"/>
</dbReference>
<accession>A0A848D9Q9</accession>
<evidence type="ECO:0000256" key="5">
    <source>
        <dbReference type="ARBA" id="ARBA00013376"/>
    </source>
</evidence>
<evidence type="ECO:0000256" key="8">
    <source>
        <dbReference type="ARBA" id="ARBA00023002"/>
    </source>
</evidence>
<dbReference type="Pfam" id="PF00742">
    <property type="entry name" value="Homoserine_dh"/>
    <property type="match status" value="1"/>
</dbReference>
<organism evidence="14 15">
    <name type="scientific">Candidatus Ethanoperedens thermophilum</name>
    <dbReference type="NCBI Taxonomy" id="2766897"/>
    <lineage>
        <taxon>Archaea</taxon>
        <taxon>Methanobacteriati</taxon>
        <taxon>Methanobacteriota</taxon>
        <taxon>Stenosarchaea group</taxon>
        <taxon>Methanomicrobia</taxon>
        <taxon>Methanosarcinales</taxon>
        <taxon>Methanosarcinales incertae sedis</taxon>
        <taxon>GOM Arc I cluster</taxon>
        <taxon>Candidatus Ethanoperedens</taxon>
    </lineage>
</organism>
<evidence type="ECO:0000256" key="7">
    <source>
        <dbReference type="ARBA" id="ARBA00022697"/>
    </source>
</evidence>
<dbReference type="UniPathway" id="UPA00050">
    <property type="reaction ID" value="UER00063"/>
</dbReference>
<feature type="active site" description="Proton donor" evidence="10">
    <location>
        <position position="221"/>
    </location>
</feature>
<sequence>MKDIKISIIGFGDVGQGVVQVLSQKQQTLEKLGVNIKVVAIVDSRSSLVNADGIDLEKAVQVKRDTGIVGKAGSTTAEIIKNTDHDLVVEVTPTDINTGEPGLTNILTAIENGKHVVTSNKGPFARNYAKLMKAAKDHGVILRYEATVGGAMPIINLIQENLAGNTIERIDGILNGTCNYILTRMGEETLDYQHALLEAQELGIAEADPTYDVMGIDAACKLVILANTAYNNNAIFDDVSITGITKITPQALELADKNGYAVRLICEVSEQVLSVAPKLVPKKHPLAVGGTLNIATIHTDLSKMVTISGIGAGSIETASVILSDIIHISTGYLTHTL</sequence>
<dbReference type="AlphaFoldDB" id="A0A848D9Q9"/>
<reference evidence="14" key="1">
    <citation type="journal article" date="2020" name="MBio">
        <title>'Candidatus Ethanoperedens,' a Thermophilic Genus of Archaea Mediating the Anaerobic Oxidation of Ethane.</title>
        <authorList>
            <person name="Hahn C.J."/>
            <person name="Laso-Perez R."/>
            <person name="Vulcano F."/>
            <person name="Vaziourakis K.M."/>
            <person name="Stokke R."/>
            <person name="Steen I.H."/>
            <person name="Teske A."/>
            <person name="Boetius A."/>
            <person name="Liebeke M."/>
            <person name="Amann R."/>
            <person name="Knittel K."/>
            <person name="Wegener G."/>
        </authorList>
    </citation>
    <scope>NUCLEOTIDE SEQUENCE</scope>
    <source>
        <strain evidence="14">GoM-Arc1-LC-WB58</strain>
    </source>
</reference>
<dbReference type="PROSITE" id="PS01042">
    <property type="entry name" value="HOMOSER_DHGENASE"/>
    <property type="match status" value="1"/>
</dbReference>
<dbReference type="InterPro" id="IPR019811">
    <property type="entry name" value="HDH_CS"/>
</dbReference>
<dbReference type="PANTHER" id="PTHR43331:SF1">
    <property type="entry name" value="HOMOSERINE DEHYDROGENASE"/>
    <property type="match status" value="1"/>
</dbReference>
<dbReference type="NCBIfam" id="NF004912">
    <property type="entry name" value="PRK06270.1"/>
    <property type="match status" value="1"/>
</dbReference>
<evidence type="ECO:0000313" key="14">
    <source>
        <dbReference type="EMBL" id="NMG83398.1"/>
    </source>
</evidence>
<feature type="binding site" evidence="11">
    <location>
        <position position="206"/>
    </location>
    <ligand>
        <name>L-homoserine</name>
        <dbReference type="ChEBI" id="CHEBI:57476"/>
    </ligand>
</feature>
<gene>
    <name evidence="14" type="ORF">GIS02_04245</name>
</gene>
<evidence type="ECO:0000256" key="3">
    <source>
        <dbReference type="ARBA" id="ARBA00006753"/>
    </source>
</evidence>
<comment type="pathway">
    <text evidence="2">Amino-acid biosynthesis; L-methionine biosynthesis via de novo pathway; L-homoserine from L-aspartate: step 3/3.</text>
</comment>
<comment type="caution">
    <text evidence="14">The sequence shown here is derived from an EMBL/GenBank/DDBJ whole genome shotgun (WGS) entry which is preliminary data.</text>
</comment>
<proteinExistence type="inferred from homology"/>
<dbReference type="FunFam" id="3.30.360.10:FF:000005">
    <property type="entry name" value="Homoserine dehydrogenase"/>
    <property type="match status" value="1"/>
</dbReference>
<evidence type="ECO:0000256" key="4">
    <source>
        <dbReference type="ARBA" id="ARBA00013213"/>
    </source>
</evidence>
<dbReference type="PIRSF" id="PIRSF036497">
    <property type="entry name" value="HDH_short"/>
    <property type="match status" value="1"/>
</dbReference>
<keyword evidence="7" id="KW-0791">Threonine biosynthesis</keyword>
<protein>
    <recommendedName>
        <fullName evidence="5">Homoserine dehydrogenase</fullName>
        <ecNumber evidence="4">1.1.1.3</ecNumber>
    </recommendedName>
</protein>
<dbReference type="InterPro" id="IPR022697">
    <property type="entry name" value="HDH_short"/>
</dbReference>
<dbReference type="PANTHER" id="PTHR43331">
    <property type="entry name" value="HOMOSERINE DEHYDROGENASE"/>
    <property type="match status" value="1"/>
</dbReference>
<comment type="similarity">
    <text evidence="3">Belongs to the homoserine dehydrogenase family.</text>
</comment>
<evidence type="ECO:0000256" key="2">
    <source>
        <dbReference type="ARBA" id="ARBA00005062"/>
    </source>
</evidence>
<dbReference type="Proteomes" id="UP000606580">
    <property type="component" value="Unassembled WGS sequence"/>
</dbReference>
<dbReference type="EMBL" id="WNEG01000080">
    <property type="protein sequence ID" value="NMG83398.1"/>
    <property type="molecule type" value="Genomic_DNA"/>
</dbReference>
<keyword evidence="11" id="KW-0521">NADP</keyword>
<dbReference type="Pfam" id="PF03447">
    <property type="entry name" value="NAD_binding_3"/>
    <property type="match status" value="1"/>
</dbReference>
<feature type="binding site" evidence="11">
    <location>
        <begin position="10"/>
        <end position="15"/>
    </location>
    <ligand>
        <name>NADP(+)</name>
        <dbReference type="ChEBI" id="CHEBI:58349"/>
    </ligand>
</feature>
<dbReference type="Gene3D" id="3.40.50.720">
    <property type="entry name" value="NAD(P)-binding Rossmann-like Domain"/>
    <property type="match status" value="1"/>
</dbReference>
<dbReference type="GO" id="GO:0009088">
    <property type="term" value="P:threonine biosynthetic process"/>
    <property type="evidence" value="ECO:0007669"/>
    <property type="project" value="UniProtKB-UniPathway"/>
</dbReference>
<keyword evidence="8 14" id="KW-0560">Oxidoreductase</keyword>
<keyword evidence="9" id="KW-0486">Methionine biosynthesis</keyword>
<dbReference type="EC" id="1.1.1.3" evidence="4"/>
<dbReference type="GO" id="GO:0004412">
    <property type="term" value="F:homoserine dehydrogenase activity"/>
    <property type="evidence" value="ECO:0007669"/>
    <property type="project" value="UniProtKB-EC"/>
</dbReference>
<evidence type="ECO:0000313" key="15">
    <source>
        <dbReference type="Proteomes" id="UP000606580"/>
    </source>
</evidence>
<comment type="pathway">
    <text evidence="1">Amino-acid biosynthesis; L-threonine biosynthesis; L-threonine from L-aspartate: step 3/5.</text>
</comment>
<feature type="domain" description="Aspartate/homoserine dehydrogenase NAD-binding" evidence="13">
    <location>
        <begin position="10"/>
        <end position="145"/>
    </location>
</feature>
<dbReference type="InterPro" id="IPR036291">
    <property type="entry name" value="NAD(P)-bd_dom_sf"/>
</dbReference>
<dbReference type="GO" id="GO:0009086">
    <property type="term" value="P:methionine biosynthetic process"/>
    <property type="evidence" value="ECO:0007669"/>
    <property type="project" value="UniProtKB-KW"/>
</dbReference>
<dbReference type="Gene3D" id="3.30.360.10">
    <property type="entry name" value="Dihydrodipicolinate Reductase, domain 2"/>
    <property type="match status" value="1"/>
</dbReference>
<evidence type="ECO:0000259" key="13">
    <source>
        <dbReference type="Pfam" id="PF03447"/>
    </source>
</evidence>